<gene>
    <name evidence="1" type="ORF">ERS852502_02628</name>
</gene>
<dbReference type="PIRSF" id="PIRSF027391">
    <property type="entry name" value="Hpre_diP_synt_I"/>
    <property type="match status" value="1"/>
</dbReference>
<dbReference type="RefSeq" id="WP_015528122.1">
    <property type="nucleotide sequence ID" value="NZ_CACRUQ010000031.1"/>
</dbReference>
<dbReference type="GeneID" id="303257149"/>
<protein>
    <submittedName>
        <fullName evidence="1">Heptaprenyl diphosphate synthase component I</fullName>
    </submittedName>
</protein>
<name>A0A174YDD7_9FIRM</name>
<reference evidence="1 2" key="1">
    <citation type="submission" date="2015-09" db="EMBL/GenBank/DDBJ databases">
        <authorList>
            <consortium name="Pathogen Informatics"/>
        </authorList>
    </citation>
    <scope>NUCLEOTIDE SEQUENCE [LARGE SCALE GENOMIC DNA]</scope>
    <source>
        <strain evidence="1 2">2789STDY5834889</strain>
    </source>
</reference>
<accession>A0A174YDD7</accession>
<dbReference type="Proteomes" id="UP000078383">
    <property type="component" value="Unassembled WGS sequence"/>
</dbReference>
<proteinExistence type="predicted"/>
<dbReference type="Gene3D" id="1.10.1760.20">
    <property type="match status" value="1"/>
</dbReference>
<dbReference type="EMBL" id="CZBX01000015">
    <property type="protein sequence ID" value="CUQ92441.1"/>
    <property type="molecule type" value="Genomic_DNA"/>
</dbReference>
<dbReference type="InterPro" id="IPR014535">
    <property type="entry name" value="Hpre_diP_synt_I"/>
</dbReference>
<dbReference type="OrthoDB" id="9799095at2"/>
<dbReference type="AlphaFoldDB" id="A0A174YDD7"/>
<sequence length="168" mass="17749">MNRNKKLANMAMLVALAMIFSYVESLIPINFGVPGMKLGVANLVTVTGLYFLEIPEVLAVSVLRVLLTGFLFGNGMSIIYSLAGAVVSLLAMVLVKKMDGISIVGVSITGGVFHNIGQILVAMAVVENLKLIYYLPVLLVAGTVTGFVIGIVAGKILPVVKKEAVRTV</sequence>
<organism evidence="1 2">
    <name type="scientific">[Ruminococcus] torques</name>
    <dbReference type="NCBI Taxonomy" id="33039"/>
    <lineage>
        <taxon>Bacteria</taxon>
        <taxon>Bacillati</taxon>
        <taxon>Bacillota</taxon>
        <taxon>Clostridia</taxon>
        <taxon>Lachnospirales</taxon>
        <taxon>Lachnospiraceae</taxon>
        <taxon>Mediterraneibacter</taxon>
    </lineage>
</organism>
<evidence type="ECO:0000313" key="2">
    <source>
        <dbReference type="Proteomes" id="UP000078383"/>
    </source>
</evidence>
<dbReference type="InterPro" id="IPR010898">
    <property type="entry name" value="Hpre_diP_synth_I"/>
</dbReference>
<evidence type="ECO:0000313" key="1">
    <source>
        <dbReference type="EMBL" id="CUQ92441.1"/>
    </source>
</evidence>
<dbReference type="Pfam" id="PF07456">
    <property type="entry name" value="Hpre_diP_synt_I"/>
    <property type="match status" value="1"/>
</dbReference>